<dbReference type="PANTHER" id="PTHR33603">
    <property type="entry name" value="METHYLTRANSFERASE"/>
    <property type="match status" value="1"/>
</dbReference>
<dbReference type="InterPro" id="IPR029026">
    <property type="entry name" value="tRNA_m1G_MTases_N"/>
</dbReference>
<evidence type="ECO:0000256" key="1">
    <source>
        <dbReference type="ARBA" id="ARBA00022603"/>
    </source>
</evidence>
<sequence>MKINLITVGTLDKNFKILFDEYIRKTGAYATINEIVIKEQKNKNIELIKQKETQLILEKIPKNSDVYLCSLRGQQYDSVEFSSLLTKDNITFIIGGSDGVVEEEFSFAKKINFSKMTFPHQLFKVMLAEQIYRGFSILNNKKYHK</sequence>
<name>A0A1L4FSR6_9BACT</name>
<proteinExistence type="inferred from homology"/>
<dbReference type="HAMAP" id="MF_00658">
    <property type="entry name" value="23SrRNA_methyltr_H"/>
    <property type="match status" value="1"/>
</dbReference>
<feature type="binding site" evidence="5">
    <location>
        <position position="95"/>
    </location>
    <ligand>
        <name>S-adenosyl-L-methionine</name>
        <dbReference type="ChEBI" id="CHEBI:59789"/>
    </ligand>
</feature>
<keyword evidence="3 5" id="KW-0949">S-adenosyl-L-methionine</keyword>
<dbReference type="EC" id="2.1.1.177" evidence="5"/>
<evidence type="ECO:0000256" key="2">
    <source>
        <dbReference type="ARBA" id="ARBA00022679"/>
    </source>
</evidence>
<keyword evidence="1 5" id="KW-0489">Methyltransferase</keyword>
<dbReference type="Proteomes" id="UP000184322">
    <property type="component" value="Chromosome"/>
</dbReference>
<evidence type="ECO:0000256" key="3">
    <source>
        <dbReference type="ARBA" id="ARBA00022691"/>
    </source>
</evidence>
<dbReference type="Gene3D" id="3.40.1280.10">
    <property type="match status" value="1"/>
</dbReference>
<dbReference type="GO" id="GO:0070038">
    <property type="term" value="F:rRNA (pseudouridine-N3-)-methyltransferase activity"/>
    <property type="evidence" value="ECO:0007669"/>
    <property type="project" value="UniProtKB-UniRule"/>
</dbReference>
<evidence type="ECO:0000256" key="4">
    <source>
        <dbReference type="ARBA" id="ARBA00038303"/>
    </source>
</evidence>
<dbReference type="PANTHER" id="PTHR33603:SF1">
    <property type="entry name" value="RIBOSOMAL RNA LARGE SUBUNIT METHYLTRANSFERASE H"/>
    <property type="match status" value="1"/>
</dbReference>
<evidence type="ECO:0000313" key="6">
    <source>
        <dbReference type="EMBL" id="APJ38638.1"/>
    </source>
</evidence>
<keyword evidence="2 5" id="KW-0808">Transferase</keyword>
<keyword evidence="7" id="KW-1185">Reference proteome</keyword>
<dbReference type="GO" id="GO:0005737">
    <property type="term" value="C:cytoplasm"/>
    <property type="evidence" value="ECO:0007669"/>
    <property type="project" value="UniProtKB-SubCell"/>
</dbReference>
<comment type="subcellular location">
    <subcellularLocation>
        <location evidence="5">Cytoplasm</location>
    </subcellularLocation>
</comment>
<dbReference type="InterPro" id="IPR029028">
    <property type="entry name" value="Alpha/beta_knot_MTases"/>
</dbReference>
<dbReference type="InterPro" id="IPR003742">
    <property type="entry name" value="RlmH-like"/>
</dbReference>
<dbReference type="EMBL" id="CP017813">
    <property type="protein sequence ID" value="APJ38638.1"/>
    <property type="molecule type" value="Genomic_DNA"/>
</dbReference>
<keyword evidence="5" id="KW-0963">Cytoplasm</keyword>
<evidence type="ECO:0000256" key="5">
    <source>
        <dbReference type="HAMAP-Rule" id="MF_00658"/>
    </source>
</evidence>
<dbReference type="CDD" id="cd18081">
    <property type="entry name" value="RlmH-like"/>
    <property type="match status" value="1"/>
</dbReference>
<dbReference type="STRING" id="48003.BLA55_03180"/>
<evidence type="ECO:0000313" key="7">
    <source>
        <dbReference type="Proteomes" id="UP000184322"/>
    </source>
</evidence>
<comment type="catalytic activity">
    <reaction evidence="5">
        <text>pseudouridine(1915) in 23S rRNA + S-adenosyl-L-methionine = N(3)-methylpseudouridine(1915) in 23S rRNA + S-adenosyl-L-homocysteine + H(+)</text>
        <dbReference type="Rhea" id="RHEA:42752"/>
        <dbReference type="Rhea" id="RHEA-COMP:10221"/>
        <dbReference type="Rhea" id="RHEA-COMP:10222"/>
        <dbReference type="ChEBI" id="CHEBI:15378"/>
        <dbReference type="ChEBI" id="CHEBI:57856"/>
        <dbReference type="ChEBI" id="CHEBI:59789"/>
        <dbReference type="ChEBI" id="CHEBI:65314"/>
        <dbReference type="ChEBI" id="CHEBI:74486"/>
        <dbReference type="EC" id="2.1.1.177"/>
    </reaction>
</comment>
<gene>
    <name evidence="5" type="primary">rlmH</name>
    <name evidence="6" type="ORF">BLA55_03180</name>
</gene>
<reference evidence="7" key="1">
    <citation type="submission" date="2016-10" db="EMBL/GenBank/DDBJ databases">
        <authorList>
            <person name="Beylefeld A."/>
            <person name="Abolnik C."/>
        </authorList>
    </citation>
    <scope>NUCLEOTIDE SEQUENCE [LARGE SCALE GENOMIC DNA]</scope>
    <source>
        <strain evidence="7">B359_6</strain>
    </source>
</reference>
<organism evidence="6 7">
    <name type="scientific">Mycoplasmopsis pullorum</name>
    <dbReference type="NCBI Taxonomy" id="48003"/>
    <lineage>
        <taxon>Bacteria</taxon>
        <taxon>Bacillati</taxon>
        <taxon>Mycoplasmatota</taxon>
        <taxon>Mycoplasmoidales</taxon>
        <taxon>Metamycoplasmataceae</taxon>
        <taxon>Mycoplasmopsis</taxon>
    </lineage>
</organism>
<feature type="binding site" evidence="5">
    <location>
        <begin position="113"/>
        <end position="118"/>
    </location>
    <ligand>
        <name>S-adenosyl-L-methionine</name>
        <dbReference type="ChEBI" id="CHEBI:59789"/>
    </ligand>
</feature>
<comment type="caution">
    <text evidence="5">Lacks conserved residue(s) required for the propagation of feature annotation.</text>
</comment>
<keyword evidence="5" id="KW-0698">rRNA processing</keyword>
<dbReference type="SUPFAM" id="SSF75217">
    <property type="entry name" value="alpha/beta knot"/>
    <property type="match status" value="1"/>
</dbReference>
<dbReference type="Pfam" id="PF02590">
    <property type="entry name" value="SPOUT_MTase"/>
    <property type="match status" value="1"/>
</dbReference>
<protein>
    <recommendedName>
        <fullName evidence="5">Ribosomal RNA large subunit methyltransferase H</fullName>
        <ecNumber evidence="5">2.1.1.177</ecNumber>
    </recommendedName>
    <alternativeName>
        <fullName evidence="5">23S rRNA (pseudouridine1915-N3)-methyltransferase</fullName>
    </alternativeName>
    <alternativeName>
        <fullName evidence="5">23S rRNA m3Psi1915 methyltransferase</fullName>
    </alternativeName>
    <alternativeName>
        <fullName evidence="5">rRNA (pseudouridine-N3-)-methyltransferase RlmH</fullName>
    </alternativeName>
</protein>
<comment type="similarity">
    <text evidence="4 5">Belongs to the RNA methyltransferase RlmH family.</text>
</comment>
<accession>A0A1L4FSR6</accession>
<dbReference type="RefSeq" id="WP_073372642.1">
    <property type="nucleotide sequence ID" value="NZ_CP017813.1"/>
</dbReference>
<comment type="subunit">
    <text evidence="5">Homodimer.</text>
</comment>
<comment type="function">
    <text evidence="5">Specifically methylates the pseudouridine at position 1915 (m3Psi1915) in 23S rRNA.</text>
</comment>
<dbReference type="PIRSF" id="PIRSF004505">
    <property type="entry name" value="MT_bac"/>
    <property type="match status" value="1"/>
</dbReference>
<dbReference type="KEGG" id="mpul:BLA55_03180"/>
<dbReference type="AlphaFoldDB" id="A0A1L4FSR6"/>
<dbReference type="OrthoDB" id="9806643at2"/>